<evidence type="ECO:0000313" key="3">
    <source>
        <dbReference type="WBParaSite" id="EVEC_0000991901-mRNA-1"/>
    </source>
</evidence>
<reference evidence="1 2" key="2">
    <citation type="submission" date="2018-10" db="EMBL/GenBank/DDBJ databases">
        <authorList>
            <consortium name="Pathogen Informatics"/>
        </authorList>
    </citation>
    <scope>NUCLEOTIDE SEQUENCE [LARGE SCALE GENOMIC DNA]</scope>
</reference>
<proteinExistence type="predicted"/>
<sequence>MRKREEIANRWTKKKEVKIDRTFLSYLCKCTCVSVRLCEHLGREEAAIRKSRGKQTLTVIDVGSLLRVRLGQQSQSCFQWLEAARANPEFIVAALALACDDDGTDIDNYIHIICGFLLLLHRLSIKLFFCSEDVAAASTAGKQDDDDGDDDDGAD</sequence>
<evidence type="ECO:0000313" key="2">
    <source>
        <dbReference type="Proteomes" id="UP000274131"/>
    </source>
</evidence>
<dbReference type="EMBL" id="UXUI01009948">
    <property type="protein sequence ID" value="VDD94542.1"/>
    <property type="molecule type" value="Genomic_DNA"/>
</dbReference>
<reference evidence="3" key="1">
    <citation type="submission" date="2017-02" db="UniProtKB">
        <authorList>
            <consortium name="WormBaseParasite"/>
        </authorList>
    </citation>
    <scope>IDENTIFICATION</scope>
</reference>
<gene>
    <name evidence="1" type="ORF">EVEC_LOCUS9293</name>
</gene>
<evidence type="ECO:0000313" key="1">
    <source>
        <dbReference type="EMBL" id="VDD94542.1"/>
    </source>
</evidence>
<organism evidence="3">
    <name type="scientific">Enterobius vermicularis</name>
    <name type="common">Human pinworm</name>
    <dbReference type="NCBI Taxonomy" id="51028"/>
    <lineage>
        <taxon>Eukaryota</taxon>
        <taxon>Metazoa</taxon>
        <taxon>Ecdysozoa</taxon>
        <taxon>Nematoda</taxon>
        <taxon>Chromadorea</taxon>
        <taxon>Rhabditida</taxon>
        <taxon>Spirurina</taxon>
        <taxon>Oxyuridomorpha</taxon>
        <taxon>Oxyuroidea</taxon>
        <taxon>Oxyuridae</taxon>
        <taxon>Enterobius</taxon>
    </lineage>
</organism>
<keyword evidence="2" id="KW-1185">Reference proteome</keyword>
<protein>
    <submittedName>
        <fullName evidence="1 3">Uncharacterized protein</fullName>
    </submittedName>
</protein>
<accession>A0A0N4VGJ7</accession>
<dbReference type="Proteomes" id="UP000274131">
    <property type="component" value="Unassembled WGS sequence"/>
</dbReference>
<dbReference type="AlphaFoldDB" id="A0A0N4VGJ7"/>
<name>A0A0N4VGJ7_ENTVE</name>
<dbReference type="WBParaSite" id="EVEC_0000991901-mRNA-1">
    <property type="protein sequence ID" value="EVEC_0000991901-mRNA-1"/>
    <property type="gene ID" value="EVEC_0000991901"/>
</dbReference>